<feature type="region of interest" description="Disordered" evidence="1">
    <location>
        <begin position="124"/>
        <end position="147"/>
    </location>
</feature>
<gene>
    <name evidence="3" type="primary">oar_6</name>
    <name evidence="3" type="ORF">NCTC11343_05143</name>
</gene>
<protein>
    <recommendedName>
        <fullName evidence="2">TonB-dependent transporter Oar-like beta-barrel domain-containing protein</fullName>
    </recommendedName>
</protein>
<dbReference type="Pfam" id="PF25183">
    <property type="entry name" value="OMP_b-brl_4"/>
    <property type="match status" value="1"/>
</dbReference>
<dbReference type="EMBL" id="UAUU01000011">
    <property type="protein sequence ID" value="SPZ94194.1"/>
    <property type="molecule type" value="Genomic_DNA"/>
</dbReference>
<evidence type="ECO:0000256" key="1">
    <source>
        <dbReference type="SAM" id="MobiDB-lite"/>
    </source>
</evidence>
<name>A0A2X2JK94_SPHMU</name>
<accession>A0A2X2JK94</accession>
<feature type="domain" description="TonB-dependent transporter Oar-like beta-barrel" evidence="2">
    <location>
        <begin position="54"/>
        <end position="126"/>
    </location>
</feature>
<dbReference type="SUPFAM" id="SSF56935">
    <property type="entry name" value="Porins"/>
    <property type="match status" value="1"/>
</dbReference>
<reference evidence="3 4" key="1">
    <citation type="submission" date="2018-06" db="EMBL/GenBank/DDBJ databases">
        <authorList>
            <consortium name="Pathogen Informatics"/>
            <person name="Doyle S."/>
        </authorList>
    </citation>
    <scope>NUCLEOTIDE SEQUENCE [LARGE SCALE GENOMIC DNA]</scope>
    <source>
        <strain evidence="3 4">NCTC11343</strain>
    </source>
</reference>
<dbReference type="RefSeq" id="WP_172462501.1">
    <property type="nucleotide sequence ID" value="NZ_UAUU01000011.1"/>
</dbReference>
<dbReference type="InterPro" id="IPR057601">
    <property type="entry name" value="Oar-like_b-barrel"/>
</dbReference>
<proteinExistence type="predicted"/>
<evidence type="ECO:0000259" key="2">
    <source>
        <dbReference type="Pfam" id="PF25183"/>
    </source>
</evidence>
<dbReference type="AlphaFoldDB" id="A0A2X2JK94"/>
<feature type="compositionally biased region" description="Polar residues" evidence="1">
    <location>
        <begin position="136"/>
        <end position="147"/>
    </location>
</feature>
<evidence type="ECO:0000313" key="3">
    <source>
        <dbReference type="EMBL" id="SPZ94194.1"/>
    </source>
</evidence>
<sequence length="147" mass="16115">MARYLTTRLDYKEPSEAKQNSQPINMDAFEEISVNIAPYDVRQNGFTGAAINAVTRSGTNEVQGSLNYYFRNQNLVNKYNSAGLRAPVNNFSLKGYGFTVGGPIIKNKLFFFASGELERRTDPGTNFIASRGGNTGPNVSTVSAEKT</sequence>
<evidence type="ECO:0000313" key="4">
    <source>
        <dbReference type="Proteomes" id="UP000251241"/>
    </source>
</evidence>
<organism evidence="3 4">
    <name type="scientific">Sphingobacterium multivorum</name>
    <dbReference type="NCBI Taxonomy" id="28454"/>
    <lineage>
        <taxon>Bacteria</taxon>
        <taxon>Pseudomonadati</taxon>
        <taxon>Bacteroidota</taxon>
        <taxon>Sphingobacteriia</taxon>
        <taxon>Sphingobacteriales</taxon>
        <taxon>Sphingobacteriaceae</taxon>
        <taxon>Sphingobacterium</taxon>
    </lineage>
</organism>
<dbReference type="Proteomes" id="UP000251241">
    <property type="component" value="Unassembled WGS sequence"/>
</dbReference>